<dbReference type="GO" id="GO:0005886">
    <property type="term" value="C:plasma membrane"/>
    <property type="evidence" value="ECO:0007669"/>
    <property type="project" value="TreeGrafter"/>
</dbReference>
<accession>A0A846XAI6</accession>
<sequence>MTTAALLRRRAADDHDALLFEDSRWSWREFVAESARRAHLLQDLREPERPFHIGVMLENVPEYLFLISGAALAGATVVGINLTRRGEELADDIRFTDCQVIITDSALAGQLDGLDLDTARILVVDSPGYRSLLDAHREVDIPDCPAARDPRTRLLLLFTSGSTGRPKAVICSTGRLARIASRKHMNLGRDDVSYNAMPIFHGNALMACWANPLYTGGTFAMARKFSASRFVDDLLKFEATYFNYVGRALSYLLARPPRPEEKRTRLRHAFGTEASKADRAEFERRFGIVPTESYGASEGGLGIVRTADTPEDALGRPQDGMAAAILNTDSLQECPHARFDEFGRLLNADEAIGEMVNLNGAGAFEGYYKNPAAEAERVRDDIFLSGDLGYRDENGYFYFAGRTGDKIRVDSENFSAAPVERLLSRYSRIALAAVYPIPDERTGDQVMATFQMADPHLFDPGDFAEFLRNQPDLGTKWAPKYIRIVSDVPITATRKINKVTLRNELWYVGDPVFYRPSAELRYRPLTAADRARIAREFEANGRTNLLSMVQKSGDLKARNS</sequence>
<dbReference type="PROSITE" id="PS00455">
    <property type="entry name" value="AMP_BINDING"/>
    <property type="match status" value="1"/>
</dbReference>
<dbReference type="Gene3D" id="3.30.300.30">
    <property type="match status" value="1"/>
</dbReference>
<dbReference type="AlphaFoldDB" id="A0A846XAI6"/>
<evidence type="ECO:0000313" key="6">
    <source>
        <dbReference type="EMBL" id="NKY33291.1"/>
    </source>
</evidence>
<gene>
    <name evidence="6" type="ORF">HGA13_09440</name>
</gene>
<keyword evidence="2" id="KW-0436">Ligase</keyword>
<dbReference type="SUPFAM" id="SSF56801">
    <property type="entry name" value="Acetyl-CoA synthetase-like"/>
    <property type="match status" value="1"/>
</dbReference>
<dbReference type="Pfam" id="PF00501">
    <property type="entry name" value="AMP-binding"/>
    <property type="match status" value="1"/>
</dbReference>
<dbReference type="InterPro" id="IPR045851">
    <property type="entry name" value="AMP-bd_C_sf"/>
</dbReference>
<dbReference type="PANTHER" id="PTHR43107:SF15">
    <property type="entry name" value="FATTY ACID TRANSPORT PROTEIN 3, ISOFORM A"/>
    <property type="match status" value="1"/>
</dbReference>
<dbReference type="InterPro" id="IPR000873">
    <property type="entry name" value="AMP-dep_synth/lig_dom"/>
</dbReference>
<reference evidence="6 7" key="1">
    <citation type="submission" date="2020-04" db="EMBL/GenBank/DDBJ databases">
        <title>MicrobeNet Type strains.</title>
        <authorList>
            <person name="Nicholson A.C."/>
        </authorList>
    </citation>
    <scope>NUCLEOTIDE SEQUENCE [LARGE SCALE GENOMIC DNA]</scope>
    <source>
        <strain evidence="6 7">DSM 45078</strain>
    </source>
</reference>
<dbReference type="Gene3D" id="3.40.50.12780">
    <property type="entry name" value="N-terminal domain of ligase-like"/>
    <property type="match status" value="1"/>
</dbReference>
<dbReference type="GO" id="GO:0044539">
    <property type="term" value="P:long-chain fatty acid import into cell"/>
    <property type="evidence" value="ECO:0007669"/>
    <property type="project" value="TreeGrafter"/>
</dbReference>
<keyword evidence="7" id="KW-1185">Reference proteome</keyword>
<dbReference type="InterPro" id="IPR042099">
    <property type="entry name" value="ANL_N_sf"/>
</dbReference>
<comment type="caution">
    <text evidence="6">The sequence shown here is derived from an EMBL/GenBank/DDBJ whole genome shotgun (WGS) entry which is preliminary data.</text>
</comment>
<name>A0A846XAI6_9NOCA</name>
<evidence type="ECO:0000256" key="2">
    <source>
        <dbReference type="ARBA" id="ARBA00022598"/>
    </source>
</evidence>
<organism evidence="6 7">
    <name type="scientific">Nocardia speluncae</name>
    <dbReference type="NCBI Taxonomy" id="419477"/>
    <lineage>
        <taxon>Bacteria</taxon>
        <taxon>Bacillati</taxon>
        <taxon>Actinomycetota</taxon>
        <taxon>Actinomycetes</taxon>
        <taxon>Mycobacteriales</taxon>
        <taxon>Nocardiaceae</taxon>
        <taxon>Nocardia</taxon>
    </lineage>
</organism>
<dbReference type="GO" id="GO:0004467">
    <property type="term" value="F:long-chain fatty acid-CoA ligase activity"/>
    <property type="evidence" value="ECO:0007669"/>
    <property type="project" value="TreeGrafter"/>
</dbReference>
<evidence type="ECO:0000259" key="5">
    <source>
        <dbReference type="Pfam" id="PF00501"/>
    </source>
</evidence>
<dbReference type="GO" id="GO:0005524">
    <property type="term" value="F:ATP binding"/>
    <property type="evidence" value="ECO:0007669"/>
    <property type="project" value="UniProtKB-KW"/>
</dbReference>
<keyword evidence="3" id="KW-0547">Nucleotide-binding</keyword>
<dbReference type="PANTHER" id="PTHR43107">
    <property type="entry name" value="LONG-CHAIN FATTY ACID TRANSPORT PROTEIN"/>
    <property type="match status" value="1"/>
</dbReference>
<feature type="domain" description="AMP-dependent synthetase/ligase" evidence="5">
    <location>
        <begin position="13"/>
        <end position="368"/>
    </location>
</feature>
<evidence type="ECO:0000256" key="4">
    <source>
        <dbReference type="ARBA" id="ARBA00022840"/>
    </source>
</evidence>
<dbReference type="Proteomes" id="UP000565715">
    <property type="component" value="Unassembled WGS sequence"/>
</dbReference>
<keyword evidence="4" id="KW-0067">ATP-binding</keyword>
<comment type="similarity">
    <text evidence="1">Belongs to the ATP-dependent AMP-binding enzyme family.</text>
</comment>
<evidence type="ECO:0000313" key="7">
    <source>
        <dbReference type="Proteomes" id="UP000565715"/>
    </source>
</evidence>
<dbReference type="GO" id="GO:0005324">
    <property type="term" value="F:long-chain fatty acid transmembrane transporter activity"/>
    <property type="evidence" value="ECO:0007669"/>
    <property type="project" value="TreeGrafter"/>
</dbReference>
<dbReference type="InterPro" id="IPR020845">
    <property type="entry name" value="AMP-binding_CS"/>
</dbReference>
<protein>
    <submittedName>
        <fullName evidence="6">AMP-binding protein</fullName>
    </submittedName>
</protein>
<evidence type="ECO:0000256" key="1">
    <source>
        <dbReference type="ARBA" id="ARBA00006432"/>
    </source>
</evidence>
<evidence type="ECO:0000256" key="3">
    <source>
        <dbReference type="ARBA" id="ARBA00022741"/>
    </source>
</evidence>
<dbReference type="EMBL" id="JAAXOO010000002">
    <property type="protein sequence ID" value="NKY33291.1"/>
    <property type="molecule type" value="Genomic_DNA"/>
</dbReference>
<proteinExistence type="inferred from homology"/>